<dbReference type="AlphaFoldDB" id="A0A2P5DVR3"/>
<proteinExistence type="predicted"/>
<dbReference type="EMBL" id="JXTB01000014">
    <property type="protein sequence ID" value="PON77371.1"/>
    <property type="molecule type" value="Genomic_DNA"/>
</dbReference>
<evidence type="ECO:0000313" key="2">
    <source>
        <dbReference type="Proteomes" id="UP000237105"/>
    </source>
</evidence>
<accession>A0A2P5DVR3</accession>
<name>A0A2P5DVR3_PARAD</name>
<gene>
    <name evidence="1" type="ORF">PanWU01x14_029900</name>
</gene>
<evidence type="ECO:0000313" key="1">
    <source>
        <dbReference type="EMBL" id="PON77371.1"/>
    </source>
</evidence>
<reference evidence="2" key="1">
    <citation type="submission" date="2016-06" db="EMBL/GenBank/DDBJ databases">
        <title>Parallel loss of symbiosis genes in relatives of nitrogen-fixing non-legume Parasponia.</title>
        <authorList>
            <person name="Van Velzen R."/>
            <person name="Holmer R."/>
            <person name="Bu F."/>
            <person name="Rutten L."/>
            <person name="Van Zeijl A."/>
            <person name="Liu W."/>
            <person name="Santuari L."/>
            <person name="Cao Q."/>
            <person name="Sharma T."/>
            <person name="Shen D."/>
            <person name="Roswanjaya Y."/>
            <person name="Wardhani T."/>
            <person name="Kalhor M.S."/>
            <person name="Jansen J."/>
            <person name="Van den Hoogen J."/>
            <person name="Gungor B."/>
            <person name="Hartog M."/>
            <person name="Hontelez J."/>
            <person name="Verver J."/>
            <person name="Yang W.-C."/>
            <person name="Schijlen E."/>
            <person name="Repin R."/>
            <person name="Schilthuizen M."/>
            <person name="Schranz E."/>
            <person name="Heidstra R."/>
            <person name="Miyata K."/>
            <person name="Fedorova E."/>
            <person name="Kohlen W."/>
            <person name="Bisseling T."/>
            <person name="Smit S."/>
            <person name="Geurts R."/>
        </authorList>
    </citation>
    <scope>NUCLEOTIDE SEQUENCE [LARGE SCALE GENOMIC DNA]</scope>
    <source>
        <strain evidence="2">cv. WU1-14</strain>
    </source>
</reference>
<dbReference type="Proteomes" id="UP000237105">
    <property type="component" value="Unassembled WGS sequence"/>
</dbReference>
<sequence>MESGERTLYGTACPCQQIRLGLGLKGSGPWPCNGQAIYSGPVWWVGLKVGLDCYVQSESQFYIWARALDKKSDLLFSPFLID</sequence>
<comment type="caution">
    <text evidence="1">The sequence shown here is derived from an EMBL/GenBank/DDBJ whole genome shotgun (WGS) entry which is preliminary data.</text>
</comment>
<keyword evidence="2" id="KW-1185">Reference proteome</keyword>
<protein>
    <submittedName>
        <fullName evidence="1">Uncharacterized protein</fullName>
    </submittedName>
</protein>
<organism evidence="1 2">
    <name type="scientific">Parasponia andersonii</name>
    <name type="common">Sponia andersonii</name>
    <dbReference type="NCBI Taxonomy" id="3476"/>
    <lineage>
        <taxon>Eukaryota</taxon>
        <taxon>Viridiplantae</taxon>
        <taxon>Streptophyta</taxon>
        <taxon>Embryophyta</taxon>
        <taxon>Tracheophyta</taxon>
        <taxon>Spermatophyta</taxon>
        <taxon>Magnoliopsida</taxon>
        <taxon>eudicotyledons</taxon>
        <taxon>Gunneridae</taxon>
        <taxon>Pentapetalae</taxon>
        <taxon>rosids</taxon>
        <taxon>fabids</taxon>
        <taxon>Rosales</taxon>
        <taxon>Cannabaceae</taxon>
        <taxon>Parasponia</taxon>
    </lineage>
</organism>